<feature type="transmembrane region" description="Helical" evidence="4">
    <location>
        <begin position="197"/>
        <end position="217"/>
    </location>
</feature>
<keyword evidence="7" id="KW-1185">Reference proteome</keyword>
<proteinExistence type="inferred from homology"/>
<comment type="caution">
    <text evidence="6">The sequence shown here is derived from an EMBL/GenBank/DDBJ whole genome shotgun (WGS) entry which is preliminary data.</text>
</comment>
<feature type="transmembrane region" description="Helical" evidence="4">
    <location>
        <begin position="157"/>
        <end position="185"/>
    </location>
</feature>
<feature type="domain" description="Prepilin type IV endopeptidase peptidase" evidence="5">
    <location>
        <begin position="70"/>
        <end position="180"/>
    </location>
</feature>
<evidence type="ECO:0000313" key="7">
    <source>
        <dbReference type="Proteomes" id="UP000586918"/>
    </source>
</evidence>
<dbReference type="PANTHER" id="PTHR30487">
    <property type="entry name" value="TYPE 4 PREPILIN-LIKE PROTEINS LEADER PEPTIDE-PROCESSING ENZYME"/>
    <property type="match status" value="1"/>
</dbReference>
<feature type="region of interest" description="Disordered" evidence="3">
    <location>
        <begin position="1"/>
        <end position="26"/>
    </location>
</feature>
<gene>
    <name evidence="6" type="ORF">HF519_21450</name>
</gene>
<keyword evidence="4" id="KW-1133">Transmembrane helix</keyword>
<reference evidence="6 7" key="1">
    <citation type="submission" date="2020-04" db="EMBL/GenBank/DDBJ databases">
        <authorList>
            <person name="Klaysubun C."/>
            <person name="Duangmal K."/>
            <person name="Lipun K."/>
        </authorList>
    </citation>
    <scope>NUCLEOTIDE SEQUENCE [LARGE SCALE GENOMIC DNA]</scope>
    <source>
        <strain evidence="6 7">DSM 45300</strain>
    </source>
</reference>
<evidence type="ECO:0000256" key="2">
    <source>
        <dbReference type="RuleBase" id="RU003793"/>
    </source>
</evidence>
<comment type="similarity">
    <text evidence="1 2">Belongs to the peptidase A24 family.</text>
</comment>
<dbReference type="Proteomes" id="UP000586918">
    <property type="component" value="Unassembled WGS sequence"/>
</dbReference>
<keyword evidence="4" id="KW-0472">Membrane</keyword>
<protein>
    <submittedName>
        <fullName evidence="6">Prepilin peptidase</fullName>
    </submittedName>
</protein>
<evidence type="ECO:0000256" key="1">
    <source>
        <dbReference type="ARBA" id="ARBA00005801"/>
    </source>
</evidence>
<feature type="transmembrane region" description="Helical" evidence="4">
    <location>
        <begin position="64"/>
        <end position="85"/>
    </location>
</feature>
<dbReference type="Gene3D" id="1.20.120.1220">
    <property type="match status" value="1"/>
</dbReference>
<feature type="transmembrane region" description="Helical" evidence="4">
    <location>
        <begin position="91"/>
        <end position="110"/>
    </location>
</feature>
<dbReference type="GO" id="GO:0006465">
    <property type="term" value="P:signal peptide processing"/>
    <property type="evidence" value="ECO:0007669"/>
    <property type="project" value="TreeGrafter"/>
</dbReference>
<dbReference type="GO" id="GO:0004190">
    <property type="term" value="F:aspartic-type endopeptidase activity"/>
    <property type="evidence" value="ECO:0007669"/>
    <property type="project" value="InterPro"/>
</dbReference>
<dbReference type="Pfam" id="PF01478">
    <property type="entry name" value="Peptidase_A24"/>
    <property type="match status" value="1"/>
</dbReference>
<accession>A0A848DP20</accession>
<dbReference type="InterPro" id="IPR000045">
    <property type="entry name" value="Prepilin_IV_endopep_pep"/>
</dbReference>
<evidence type="ECO:0000256" key="3">
    <source>
        <dbReference type="SAM" id="MobiDB-lite"/>
    </source>
</evidence>
<name>A0A848DP20_9PSEU</name>
<dbReference type="EMBL" id="JAAXKZ010000094">
    <property type="protein sequence ID" value="NMH94094.1"/>
    <property type="molecule type" value="Genomic_DNA"/>
</dbReference>
<dbReference type="PRINTS" id="PR00864">
    <property type="entry name" value="PREPILNPTASE"/>
</dbReference>
<dbReference type="GO" id="GO:0005886">
    <property type="term" value="C:plasma membrane"/>
    <property type="evidence" value="ECO:0007669"/>
    <property type="project" value="TreeGrafter"/>
</dbReference>
<dbReference type="PANTHER" id="PTHR30487:SF0">
    <property type="entry name" value="PREPILIN LEADER PEPTIDASE_N-METHYLTRANSFERASE-RELATED"/>
    <property type="match status" value="1"/>
</dbReference>
<evidence type="ECO:0000259" key="5">
    <source>
        <dbReference type="Pfam" id="PF01478"/>
    </source>
</evidence>
<evidence type="ECO:0000256" key="4">
    <source>
        <dbReference type="SAM" id="Phobius"/>
    </source>
</evidence>
<keyword evidence="4" id="KW-0812">Transmembrane</keyword>
<feature type="transmembrane region" description="Helical" evidence="4">
    <location>
        <begin position="117"/>
        <end position="137"/>
    </location>
</feature>
<evidence type="ECO:0000313" key="6">
    <source>
        <dbReference type="EMBL" id="NMH94094.1"/>
    </source>
</evidence>
<sequence length="218" mass="22606">MTQMRFRSGRRRTQAPEAHTPARPQRTREPVPIGVICRRNAVPVAVAAVLVEALLVRRIGADPALPAFLVLGAVGVVLATVDLATKRLPDALVLPSYVAGLVLLGLAAAIEGDSAPLLRAVLGMVALFGLYLLLALINPAGLGFGDVKLAGVLGLHLAWLSWNALLAGALAGFLLVALVGLVLLAVRRVGRSSELPFGPFMLVGALVGIYAEGLPGLV</sequence>
<dbReference type="AlphaFoldDB" id="A0A848DP20"/>
<dbReference type="InterPro" id="IPR050882">
    <property type="entry name" value="Prepilin_peptidase/N-MTase"/>
</dbReference>
<organism evidence="6 7">
    <name type="scientific">Pseudonocardia bannensis</name>
    <dbReference type="NCBI Taxonomy" id="630973"/>
    <lineage>
        <taxon>Bacteria</taxon>
        <taxon>Bacillati</taxon>
        <taxon>Actinomycetota</taxon>
        <taxon>Actinomycetes</taxon>
        <taxon>Pseudonocardiales</taxon>
        <taxon>Pseudonocardiaceae</taxon>
        <taxon>Pseudonocardia</taxon>
    </lineage>
</organism>
<dbReference type="InterPro" id="IPR014032">
    <property type="entry name" value="Peptidase_A24A_bac"/>
</dbReference>